<gene>
    <name evidence="1" type="ORF">SHEWBE_3591</name>
</gene>
<dbReference type="Pfam" id="PF03646">
    <property type="entry name" value="FlaG"/>
    <property type="match status" value="1"/>
</dbReference>
<dbReference type="SUPFAM" id="SSF160214">
    <property type="entry name" value="FlaG-like"/>
    <property type="match status" value="1"/>
</dbReference>
<dbReference type="Proteomes" id="UP000250123">
    <property type="component" value="Chromosome SHEWBE"/>
</dbReference>
<reference evidence="2" key="1">
    <citation type="submission" date="2018-06" db="EMBL/GenBank/DDBJ databases">
        <authorList>
            <person name="Cea G.-C."/>
            <person name="William W."/>
        </authorList>
    </citation>
    <scope>NUCLEOTIDE SEQUENCE [LARGE SCALE GENOMIC DNA]</scope>
    <source>
        <strain evidence="2">DB21MT-2</strain>
    </source>
</reference>
<dbReference type="InterPro" id="IPR005186">
    <property type="entry name" value="FlaG"/>
</dbReference>
<sequence length="131" mass="14049">MVMDINFTSSSGAAATKIEIATGTAKAGVVEGAELEPNTLVKAVEEVEKSATEEPKMNEEELQKLVEDLSSMMSVMRKGLAFKIDEDSGTSVVSVMDIESGDLIRQIPNEEALKLAKKLTEVTGLLMKTEA</sequence>
<keyword evidence="1" id="KW-0966">Cell projection</keyword>
<name>A0A330M856_9GAMM</name>
<dbReference type="EMBL" id="LS483452">
    <property type="protein sequence ID" value="SQH77554.1"/>
    <property type="molecule type" value="Genomic_DNA"/>
</dbReference>
<proteinExistence type="predicted"/>
<dbReference type="PANTHER" id="PTHR37166">
    <property type="entry name" value="PROTEIN FLAG"/>
    <property type="match status" value="1"/>
</dbReference>
<accession>A0A330M856</accession>
<dbReference type="Gene3D" id="3.30.160.170">
    <property type="entry name" value="FlaG-like"/>
    <property type="match status" value="1"/>
</dbReference>
<dbReference type="PANTHER" id="PTHR37166:SF1">
    <property type="entry name" value="PROTEIN FLAG"/>
    <property type="match status" value="1"/>
</dbReference>
<evidence type="ECO:0000313" key="1">
    <source>
        <dbReference type="EMBL" id="SQH77554.1"/>
    </source>
</evidence>
<dbReference type="AlphaFoldDB" id="A0A330M856"/>
<dbReference type="InterPro" id="IPR035924">
    <property type="entry name" value="FlaG-like_sf"/>
</dbReference>
<protein>
    <submittedName>
        <fullName evidence="1">Putative flagellar protein FlaG</fullName>
    </submittedName>
</protein>
<keyword evidence="1" id="KW-0969">Cilium</keyword>
<dbReference type="KEGG" id="sbk:SHEWBE_3591"/>
<organism evidence="1 2">
    <name type="scientific">Shewanella benthica</name>
    <dbReference type="NCBI Taxonomy" id="43661"/>
    <lineage>
        <taxon>Bacteria</taxon>
        <taxon>Pseudomonadati</taxon>
        <taxon>Pseudomonadota</taxon>
        <taxon>Gammaproteobacteria</taxon>
        <taxon>Alteromonadales</taxon>
        <taxon>Shewanellaceae</taxon>
        <taxon>Shewanella</taxon>
    </lineage>
</organism>
<keyword evidence="1" id="KW-0282">Flagellum</keyword>
<evidence type="ECO:0000313" key="2">
    <source>
        <dbReference type="Proteomes" id="UP000250123"/>
    </source>
</evidence>